<dbReference type="SUPFAM" id="SSF52788">
    <property type="entry name" value="Phosphotyrosine protein phosphatases I"/>
    <property type="match status" value="1"/>
</dbReference>
<reference evidence="7" key="2">
    <citation type="submission" date="2020-09" db="EMBL/GenBank/DDBJ databases">
        <authorList>
            <person name="Sun Q."/>
            <person name="Zhou Y."/>
        </authorList>
    </citation>
    <scope>NUCLEOTIDE SEQUENCE</scope>
    <source>
        <strain evidence="7">CGMCC 1.12751</strain>
    </source>
</reference>
<dbReference type="InterPro" id="IPR036196">
    <property type="entry name" value="Ptyr_pPase_sf"/>
</dbReference>
<dbReference type="Pfam" id="PF01451">
    <property type="entry name" value="LMWPc"/>
    <property type="match status" value="1"/>
</dbReference>
<keyword evidence="4" id="KW-0904">Protein phosphatase</keyword>
<comment type="caution">
    <text evidence="7">The sequence shown here is derived from an EMBL/GenBank/DDBJ whole genome shotgun (WGS) entry which is preliminary data.</text>
</comment>
<evidence type="ECO:0000256" key="2">
    <source>
        <dbReference type="ARBA" id="ARBA00013064"/>
    </source>
</evidence>
<feature type="domain" description="Phosphotyrosine protein phosphatase I" evidence="6">
    <location>
        <begin position="2"/>
        <end position="148"/>
    </location>
</feature>
<dbReference type="InterPro" id="IPR050438">
    <property type="entry name" value="LMW_PTPase"/>
</dbReference>
<keyword evidence="3" id="KW-0378">Hydrolase</keyword>
<dbReference type="SMART" id="SM00226">
    <property type="entry name" value="LMWPc"/>
    <property type="match status" value="1"/>
</dbReference>
<evidence type="ECO:0000256" key="1">
    <source>
        <dbReference type="ARBA" id="ARBA00011063"/>
    </source>
</evidence>
<evidence type="ECO:0000256" key="3">
    <source>
        <dbReference type="ARBA" id="ARBA00022801"/>
    </source>
</evidence>
<comment type="similarity">
    <text evidence="1">Belongs to the low molecular weight phosphotyrosine protein phosphatase family.</text>
</comment>
<dbReference type="PANTHER" id="PTHR11717:SF7">
    <property type="entry name" value="LOW MOLECULAR WEIGHT PHOSPHOTYROSINE PROTEIN PHOSPHATASE"/>
    <property type="match status" value="1"/>
</dbReference>
<dbReference type="Proteomes" id="UP000625976">
    <property type="component" value="Unassembled WGS sequence"/>
</dbReference>
<evidence type="ECO:0000313" key="7">
    <source>
        <dbReference type="EMBL" id="GGG42805.1"/>
    </source>
</evidence>
<evidence type="ECO:0000259" key="6">
    <source>
        <dbReference type="SMART" id="SM00226"/>
    </source>
</evidence>
<protein>
    <recommendedName>
        <fullName evidence="2">protein-tyrosine-phosphatase</fullName>
        <ecNumber evidence="2">3.1.3.48</ecNumber>
    </recommendedName>
</protein>
<dbReference type="PANTHER" id="PTHR11717">
    <property type="entry name" value="LOW MOLECULAR WEIGHT PROTEIN TYROSINE PHOSPHATASE"/>
    <property type="match status" value="1"/>
</dbReference>
<accession>A0A917GFD3</accession>
<dbReference type="PRINTS" id="PR00719">
    <property type="entry name" value="LMWPTPASE"/>
</dbReference>
<dbReference type="CDD" id="cd16343">
    <property type="entry name" value="LMWPTP"/>
    <property type="match status" value="1"/>
</dbReference>
<name>A0A917GFD3_9FLAO</name>
<sequence length="151" mass="16997">MTKILMVCLGNICRSPLAEGILRSKLPIEKFTIDSAGTGNYHVGDPPDTRSVKVAKKYGLNISAQRGRQFTEADFDSFEYIYVMDDSNYANVIKLARNENDIAKVKMILNEIYPNQNHNVPDPYTGGIQGFENTFKMLDEACEEIAKKLLK</sequence>
<gene>
    <name evidence="7" type="ORF">GCM10010976_12870</name>
</gene>
<dbReference type="EMBL" id="BMFQ01000002">
    <property type="protein sequence ID" value="GGG42805.1"/>
    <property type="molecule type" value="Genomic_DNA"/>
</dbReference>
<dbReference type="GO" id="GO:0004725">
    <property type="term" value="F:protein tyrosine phosphatase activity"/>
    <property type="evidence" value="ECO:0007669"/>
    <property type="project" value="UniProtKB-EC"/>
</dbReference>
<evidence type="ECO:0000256" key="5">
    <source>
        <dbReference type="PIRSR" id="PIRSR617867-1"/>
    </source>
</evidence>
<feature type="active site" evidence="5">
    <location>
        <position position="14"/>
    </location>
</feature>
<evidence type="ECO:0000313" key="8">
    <source>
        <dbReference type="Proteomes" id="UP000625976"/>
    </source>
</evidence>
<proteinExistence type="inferred from homology"/>
<dbReference type="Gene3D" id="3.40.50.2300">
    <property type="match status" value="1"/>
</dbReference>
<evidence type="ECO:0000256" key="4">
    <source>
        <dbReference type="ARBA" id="ARBA00022912"/>
    </source>
</evidence>
<feature type="active site" description="Nucleophile" evidence="5">
    <location>
        <position position="8"/>
    </location>
</feature>
<feature type="active site" description="Proton donor" evidence="5">
    <location>
        <position position="122"/>
    </location>
</feature>
<organism evidence="7 8">
    <name type="scientific">Bizionia arctica</name>
    <dbReference type="NCBI Taxonomy" id="1495645"/>
    <lineage>
        <taxon>Bacteria</taxon>
        <taxon>Pseudomonadati</taxon>
        <taxon>Bacteroidota</taxon>
        <taxon>Flavobacteriia</taxon>
        <taxon>Flavobacteriales</taxon>
        <taxon>Flavobacteriaceae</taxon>
        <taxon>Bizionia</taxon>
    </lineage>
</organism>
<dbReference type="RefSeq" id="WP_229736598.1">
    <property type="nucleotide sequence ID" value="NZ_BMFQ01000002.1"/>
</dbReference>
<dbReference type="AlphaFoldDB" id="A0A917GFD3"/>
<dbReference type="InterPro" id="IPR023485">
    <property type="entry name" value="Ptyr_pPase"/>
</dbReference>
<reference evidence="7" key="1">
    <citation type="journal article" date="2014" name="Int. J. Syst. Evol. Microbiol.">
        <title>Complete genome sequence of Corynebacterium casei LMG S-19264T (=DSM 44701T), isolated from a smear-ripened cheese.</title>
        <authorList>
            <consortium name="US DOE Joint Genome Institute (JGI-PGF)"/>
            <person name="Walter F."/>
            <person name="Albersmeier A."/>
            <person name="Kalinowski J."/>
            <person name="Ruckert C."/>
        </authorList>
    </citation>
    <scope>NUCLEOTIDE SEQUENCE</scope>
    <source>
        <strain evidence="7">CGMCC 1.12751</strain>
    </source>
</reference>
<dbReference type="InterPro" id="IPR017867">
    <property type="entry name" value="Tyr_phospatase_low_mol_wt"/>
</dbReference>
<dbReference type="EC" id="3.1.3.48" evidence="2"/>
<keyword evidence="8" id="KW-1185">Reference proteome</keyword>